<feature type="compositionally biased region" description="Low complexity" evidence="1">
    <location>
        <begin position="130"/>
        <end position="153"/>
    </location>
</feature>
<protein>
    <submittedName>
        <fullName evidence="2">Uncharacterized protein</fullName>
    </submittedName>
</protein>
<evidence type="ECO:0000313" key="3">
    <source>
        <dbReference type="Proteomes" id="UP000193920"/>
    </source>
</evidence>
<evidence type="ECO:0000313" key="2">
    <source>
        <dbReference type="EMBL" id="ORY87175.1"/>
    </source>
</evidence>
<feature type="region of interest" description="Disordered" evidence="1">
    <location>
        <begin position="130"/>
        <end position="164"/>
    </location>
</feature>
<accession>A0A1Y2FWX9</accession>
<proteinExistence type="predicted"/>
<keyword evidence="3" id="KW-1185">Reference proteome</keyword>
<dbReference type="EMBL" id="MCOG01000001">
    <property type="protein sequence ID" value="ORY87175.1"/>
    <property type="molecule type" value="Genomic_DNA"/>
</dbReference>
<comment type="caution">
    <text evidence="2">The sequence shown here is derived from an EMBL/GenBank/DDBJ whole genome shotgun (WGS) entry which is preliminary data.</text>
</comment>
<dbReference type="AlphaFoldDB" id="A0A1Y2FWX9"/>
<dbReference type="Proteomes" id="UP000193920">
    <property type="component" value="Unassembled WGS sequence"/>
</dbReference>
<sequence length="290" mass="31113">MNSLVTSSMSSPSLSIIRSLSYNGNSNDVASLTSFNNSNNSNNVKSMPINNIMTSSSSLLLNNNATSNSNSNSNNNDLTNKSLVHSTFTTSPTISNFSSSLNLSINSPTNSSFRSPSMMSLTNLFGSTTTTTNLNNKNNTNGKSSYSNNNNNNQSPFISASLPNYQSLNNPTPLKSSFLSNTIRNTFYTLLSAPNNPLILNNPFRTLSSPMKILALEGSPAHSSSLSSHSPIVTNRTLAASKIISSLNNTSYNNFNSIPSHVTSPQLVETNLTGNQTIHSNTKNPFEGIY</sequence>
<feature type="compositionally biased region" description="Polar residues" evidence="1">
    <location>
        <begin position="154"/>
        <end position="164"/>
    </location>
</feature>
<gene>
    <name evidence="2" type="ORF">LY90DRAFT_498416</name>
</gene>
<organism evidence="2 3">
    <name type="scientific">Neocallimastix californiae</name>
    <dbReference type="NCBI Taxonomy" id="1754190"/>
    <lineage>
        <taxon>Eukaryota</taxon>
        <taxon>Fungi</taxon>
        <taxon>Fungi incertae sedis</taxon>
        <taxon>Chytridiomycota</taxon>
        <taxon>Chytridiomycota incertae sedis</taxon>
        <taxon>Neocallimastigomycetes</taxon>
        <taxon>Neocallimastigales</taxon>
        <taxon>Neocallimastigaceae</taxon>
        <taxon>Neocallimastix</taxon>
    </lineage>
</organism>
<evidence type="ECO:0000256" key="1">
    <source>
        <dbReference type="SAM" id="MobiDB-lite"/>
    </source>
</evidence>
<reference evidence="2 3" key="1">
    <citation type="submission" date="2016-08" db="EMBL/GenBank/DDBJ databases">
        <title>A Parts List for Fungal Cellulosomes Revealed by Comparative Genomics.</title>
        <authorList>
            <consortium name="DOE Joint Genome Institute"/>
            <person name="Haitjema C.H."/>
            <person name="Gilmore S.P."/>
            <person name="Henske J.K."/>
            <person name="Solomon K.V."/>
            <person name="De Groot R."/>
            <person name="Kuo A."/>
            <person name="Mondo S.J."/>
            <person name="Salamov A.A."/>
            <person name="Labutti K."/>
            <person name="Zhao Z."/>
            <person name="Chiniquy J."/>
            <person name="Barry K."/>
            <person name="Brewer H.M."/>
            <person name="Purvine S.O."/>
            <person name="Wright A.T."/>
            <person name="Boxma B."/>
            <person name="Van Alen T."/>
            <person name="Hackstein J.H."/>
            <person name="Baker S.E."/>
            <person name="Grigoriev I.V."/>
            <person name="O'Malley M.A."/>
        </authorList>
    </citation>
    <scope>NUCLEOTIDE SEQUENCE [LARGE SCALE GENOMIC DNA]</scope>
    <source>
        <strain evidence="2 3">G1</strain>
    </source>
</reference>
<name>A0A1Y2FWX9_9FUNG</name>